<gene>
    <name evidence="2" type="ORF">B0F90DRAFT_1370535</name>
</gene>
<dbReference type="EMBL" id="WTXG01000009">
    <property type="protein sequence ID" value="KAI0303421.1"/>
    <property type="molecule type" value="Genomic_DNA"/>
</dbReference>
<protein>
    <submittedName>
        <fullName evidence="2">Uncharacterized protein</fullName>
    </submittedName>
</protein>
<reference evidence="2" key="1">
    <citation type="journal article" date="2022" name="New Phytol.">
        <title>Evolutionary transition to the ectomycorrhizal habit in the genomes of a hyperdiverse lineage of mushroom-forming fungi.</title>
        <authorList>
            <person name="Looney B."/>
            <person name="Miyauchi S."/>
            <person name="Morin E."/>
            <person name="Drula E."/>
            <person name="Courty P.E."/>
            <person name="Kohler A."/>
            <person name="Kuo A."/>
            <person name="LaButti K."/>
            <person name="Pangilinan J."/>
            <person name="Lipzen A."/>
            <person name="Riley R."/>
            <person name="Andreopoulos W."/>
            <person name="He G."/>
            <person name="Johnson J."/>
            <person name="Nolan M."/>
            <person name="Tritt A."/>
            <person name="Barry K.W."/>
            <person name="Grigoriev I.V."/>
            <person name="Nagy L.G."/>
            <person name="Hibbett D."/>
            <person name="Henrissat B."/>
            <person name="Matheny P.B."/>
            <person name="Labbe J."/>
            <person name="Martin F.M."/>
        </authorList>
    </citation>
    <scope>NUCLEOTIDE SEQUENCE</scope>
    <source>
        <strain evidence="2">BPL690</strain>
    </source>
</reference>
<evidence type="ECO:0000256" key="1">
    <source>
        <dbReference type="SAM" id="MobiDB-lite"/>
    </source>
</evidence>
<evidence type="ECO:0000313" key="3">
    <source>
        <dbReference type="Proteomes" id="UP001203297"/>
    </source>
</evidence>
<dbReference type="Gene3D" id="1.25.40.10">
    <property type="entry name" value="Tetratricopeptide repeat domain"/>
    <property type="match status" value="1"/>
</dbReference>
<dbReference type="AlphaFoldDB" id="A0AAD4M5Z6"/>
<feature type="region of interest" description="Disordered" evidence="1">
    <location>
        <begin position="187"/>
        <end position="253"/>
    </location>
</feature>
<comment type="caution">
    <text evidence="2">The sequence shown here is derived from an EMBL/GenBank/DDBJ whole genome shotgun (WGS) entry which is preliminary data.</text>
</comment>
<dbReference type="SUPFAM" id="SSF48452">
    <property type="entry name" value="TPR-like"/>
    <property type="match status" value="1"/>
</dbReference>
<evidence type="ECO:0000313" key="2">
    <source>
        <dbReference type="EMBL" id="KAI0303421.1"/>
    </source>
</evidence>
<dbReference type="Proteomes" id="UP001203297">
    <property type="component" value="Unassembled WGS sequence"/>
</dbReference>
<accession>A0AAD4M5Z6</accession>
<name>A0AAD4M5Z6_9AGAM</name>
<dbReference type="InterPro" id="IPR011990">
    <property type="entry name" value="TPR-like_helical_dom_sf"/>
</dbReference>
<dbReference type="Pfam" id="PF12895">
    <property type="entry name" value="ANAPC3"/>
    <property type="match status" value="1"/>
</dbReference>
<keyword evidence="3" id="KW-1185">Reference proteome</keyword>
<proteinExistence type="predicted"/>
<sequence length="253" mass="28119">MQSQQSESPPTFLPYLSKRFNSLIWACLDADLHKSAIFYAERYFALDHGNHDARHLYATVMLRANQPHSALHLVNLPPDQHCNGCLEIKSKCCSTLGRNRQAREALDDILKNVTEVPSLSQEQRTVRTFPEEAVLHSRSGLTALKGNLPDQARSSLLRTLALNPMIWEAFEGLCCLGSVPEIEELFPSRPPPIKRTSPDEQLTTRPTQPPVPTATGAGFFTPDTGNAGNLFRKPEPVNALPVRMGRLGPRDSM</sequence>
<organism evidence="2 3">
    <name type="scientific">Multifurca ochricompacta</name>
    <dbReference type="NCBI Taxonomy" id="376703"/>
    <lineage>
        <taxon>Eukaryota</taxon>
        <taxon>Fungi</taxon>
        <taxon>Dikarya</taxon>
        <taxon>Basidiomycota</taxon>
        <taxon>Agaricomycotina</taxon>
        <taxon>Agaricomycetes</taxon>
        <taxon>Russulales</taxon>
        <taxon>Russulaceae</taxon>
        <taxon>Multifurca</taxon>
    </lineage>
</organism>